<reference evidence="2" key="2">
    <citation type="journal article" date="2021" name="Genome Biol. Evol.">
        <title>Developing a high-quality reference genome for a parasitic bivalve with doubly uniparental inheritance (Bivalvia: Unionida).</title>
        <authorList>
            <person name="Smith C.H."/>
        </authorList>
    </citation>
    <scope>NUCLEOTIDE SEQUENCE</scope>
    <source>
        <strain evidence="2">CHS0354</strain>
        <tissue evidence="2">Mantle</tissue>
    </source>
</reference>
<evidence type="ECO:0000313" key="2">
    <source>
        <dbReference type="EMBL" id="KAK3599148.1"/>
    </source>
</evidence>
<evidence type="ECO:0000313" key="3">
    <source>
        <dbReference type="Proteomes" id="UP001195483"/>
    </source>
</evidence>
<accession>A0AAE0SWD9</accession>
<organism evidence="2 3">
    <name type="scientific">Potamilus streckersoni</name>
    <dbReference type="NCBI Taxonomy" id="2493646"/>
    <lineage>
        <taxon>Eukaryota</taxon>
        <taxon>Metazoa</taxon>
        <taxon>Spiralia</taxon>
        <taxon>Lophotrochozoa</taxon>
        <taxon>Mollusca</taxon>
        <taxon>Bivalvia</taxon>
        <taxon>Autobranchia</taxon>
        <taxon>Heteroconchia</taxon>
        <taxon>Palaeoheterodonta</taxon>
        <taxon>Unionida</taxon>
        <taxon>Unionoidea</taxon>
        <taxon>Unionidae</taxon>
        <taxon>Ambleminae</taxon>
        <taxon>Lampsilini</taxon>
        <taxon>Potamilus</taxon>
    </lineage>
</organism>
<reference evidence="2" key="3">
    <citation type="submission" date="2023-05" db="EMBL/GenBank/DDBJ databases">
        <authorList>
            <person name="Smith C.H."/>
        </authorList>
    </citation>
    <scope>NUCLEOTIDE SEQUENCE</scope>
    <source>
        <strain evidence="2">CHS0354</strain>
        <tissue evidence="2">Mantle</tissue>
    </source>
</reference>
<comment type="caution">
    <text evidence="2">The sequence shown here is derived from an EMBL/GenBank/DDBJ whole genome shotgun (WGS) entry which is preliminary data.</text>
</comment>
<name>A0AAE0SWD9_9BIVA</name>
<dbReference type="EMBL" id="JAEAOA010001012">
    <property type="protein sequence ID" value="KAK3599148.1"/>
    <property type="molecule type" value="Genomic_DNA"/>
</dbReference>
<feature type="region of interest" description="Disordered" evidence="1">
    <location>
        <begin position="58"/>
        <end position="101"/>
    </location>
</feature>
<proteinExistence type="predicted"/>
<gene>
    <name evidence="2" type="ORF">CHS0354_016410</name>
</gene>
<dbReference type="AlphaFoldDB" id="A0AAE0SWD9"/>
<evidence type="ECO:0000256" key="1">
    <source>
        <dbReference type="SAM" id="MobiDB-lite"/>
    </source>
</evidence>
<sequence>MFWFKDSRCPKRFPTMTQRERHWWDAHWPVKNCEVCGKSFPTNKTYLLKQHLQKCHPDGNSTDLPESALKPINNPEKTAAPVSPSQFDIPDVEIPPQTPEKEPVEPLVRHMYKNLHSDPSVFFAGAISSHHTGDAADLQRPIRNQGKLAMFQREWQ</sequence>
<reference evidence="2" key="1">
    <citation type="journal article" date="2021" name="Genome Biol. Evol.">
        <title>A High-Quality Reference Genome for a Parasitic Bivalve with Doubly Uniparental Inheritance (Bivalvia: Unionida).</title>
        <authorList>
            <person name="Smith C.H."/>
        </authorList>
    </citation>
    <scope>NUCLEOTIDE SEQUENCE</scope>
    <source>
        <strain evidence="2">CHS0354</strain>
    </source>
</reference>
<dbReference type="Proteomes" id="UP001195483">
    <property type="component" value="Unassembled WGS sequence"/>
</dbReference>
<protein>
    <submittedName>
        <fullName evidence="2">Uncharacterized protein</fullName>
    </submittedName>
</protein>
<keyword evidence="3" id="KW-1185">Reference proteome</keyword>
<dbReference type="Gene3D" id="3.30.160.60">
    <property type="entry name" value="Classic Zinc Finger"/>
    <property type="match status" value="1"/>
</dbReference>